<accession>A0A8C5MDC6</accession>
<dbReference type="GeneTree" id="ENSGT01040000240375"/>
<evidence type="ECO:0000259" key="1">
    <source>
        <dbReference type="PROSITE" id="PS50878"/>
    </source>
</evidence>
<dbReference type="Pfam" id="PF00078">
    <property type="entry name" value="RVT_1"/>
    <property type="match status" value="1"/>
</dbReference>
<dbReference type="PROSITE" id="PS50878">
    <property type="entry name" value="RT_POL"/>
    <property type="match status" value="1"/>
</dbReference>
<evidence type="ECO:0000313" key="2">
    <source>
        <dbReference type="Ensembl" id="ENSLLEP00000010465.1"/>
    </source>
</evidence>
<dbReference type="InterPro" id="IPR000477">
    <property type="entry name" value="RT_dom"/>
</dbReference>
<dbReference type="SUPFAM" id="SSF56672">
    <property type="entry name" value="DNA/RNA polymerases"/>
    <property type="match status" value="1"/>
</dbReference>
<dbReference type="Ensembl" id="ENSLLET00000010872.1">
    <property type="protein sequence ID" value="ENSLLEP00000010465.1"/>
    <property type="gene ID" value="ENSLLEG00000006686.1"/>
</dbReference>
<reference evidence="2" key="1">
    <citation type="submission" date="2025-08" db="UniProtKB">
        <authorList>
            <consortium name="Ensembl"/>
        </authorList>
    </citation>
    <scope>IDENTIFICATION</scope>
</reference>
<feature type="domain" description="Reverse transcriptase" evidence="1">
    <location>
        <begin position="1"/>
        <end position="201"/>
    </location>
</feature>
<dbReference type="OrthoDB" id="416454at2759"/>
<reference evidence="2" key="2">
    <citation type="submission" date="2025-09" db="UniProtKB">
        <authorList>
            <consortium name="Ensembl"/>
        </authorList>
    </citation>
    <scope>IDENTIFICATION</scope>
</reference>
<proteinExistence type="predicted"/>
<evidence type="ECO:0000313" key="3">
    <source>
        <dbReference type="Proteomes" id="UP000694569"/>
    </source>
</evidence>
<dbReference type="AlphaFoldDB" id="A0A8C5MDC6"/>
<sequence>PIFLLPTLHSIRTSLTFAPNTLLETALTKATNYLAAAKTKSHFSFLILLDLSVAFHTVDHPLLLLTLRQLDLSDVTLSCFSSYLSFRSFSVSFAGTYSPPFPLSVGVPQGSVLGPLLFSIYTASLGNFISSYGFQYHLYADDTLIYLSFPDLSPPVLDHITACLSAVSNWMTYHFLKLNFSKTELLIFPHSKTSIPAPISLQVNAATITSTSQACCLRVLLDSNLSFTPHIRSLSKSLNTEKMASRPYSPERQQLPGVTAQLMYKT</sequence>
<dbReference type="InterPro" id="IPR043502">
    <property type="entry name" value="DNA/RNA_pol_sf"/>
</dbReference>
<name>A0A8C5MDC6_9ANUR</name>
<organism evidence="2 3">
    <name type="scientific">Leptobrachium leishanense</name>
    <name type="common">Leishan spiny toad</name>
    <dbReference type="NCBI Taxonomy" id="445787"/>
    <lineage>
        <taxon>Eukaryota</taxon>
        <taxon>Metazoa</taxon>
        <taxon>Chordata</taxon>
        <taxon>Craniata</taxon>
        <taxon>Vertebrata</taxon>
        <taxon>Euteleostomi</taxon>
        <taxon>Amphibia</taxon>
        <taxon>Batrachia</taxon>
        <taxon>Anura</taxon>
        <taxon>Pelobatoidea</taxon>
        <taxon>Megophryidae</taxon>
        <taxon>Leptobrachium</taxon>
    </lineage>
</organism>
<protein>
    <recommendedName>
        <fullName evidence="1">Reverse transcriptase domain-containing protein</fullName>
    </recommendedName>
</protein>
<dbReference type="PANTHER" id="PTHR33332">
    <property type="entry name" value="REVERSE TRANSCRIPTASE DOMAIN-CONTAINING PROTEIN"/>
    <property type="match status" value="1"/>
</dbReference>
<dbReference type="Proteomes" id="UP000694569">
    <property type="component" value="Unplaced"/>
</dbReference>
<keyword evidence="3" id="KW-1185">Reference proteome</keyword>